<dbReference type="PANTHER" id="PTHR10758">
    <property type="entry name" value="26S PROTEASOME NON-ATPASE REGULATORY SUBUNIT 3/COP9 SIGNALOSOME COMPLEX SUBUNIT 3"/>
    <property type="match status" value="1"/>
</dbReference>
<keyword evidence="10" id="KW-1185">Reference proteome</keyword>
<evidence type="ECO:0000313" key="9">
    <source>
        <dbReference type="EMBL" id="CAB3376109.1"/>
    </source>
</evidence>
<comment type="caution">
    <text evidence="9">The sequence shown here is derived from an EMBL/GenBank/DDBJ whole genome shotgun (WGS) entry which is preliminary data.</text>
</comment>
<accession>A0A8S1D6S8</accession>
<comment type="similarity">
    <text evidence="3">Belongs to the CSN3 family.</text>
</comment>
<dbReference type="SMART" id="SM00088">
    <property type="entry name" value="PINT"/>
    <property type="match status" value="1"/>
</dbReference>
<evidence type="ECO:0000256" key="7">
    <source>
        <dbReference type="ARBA" id="ARBA00023242"/>
    </source>
</evidence>
<evidence type="ECO:0000256" key="5">
    <source>
        <dbReference type="ARBA" id="ARBA00022490"/>
    </source>
</evidence>
<proteinExistence type="inferred from homology"/>
<comment type="subcellular location">
    <subcellularLocation>
        <location evidence="2">Cytoplasm</location>
    </subcellularLocation>
    <subcellularLocation>
        <location evidence="1">Nucleus</location>
    </subcellularLocation>
</comment>
<feature type="domain" description="PCI" evidence="8">
    <location>
        <begin position="206"/>
        <end position="374"/>
    </location>
</feature>
<dbReference type="Pfam" id="PF22788">
    <property type="entry name" value="COP9_hel_rpt"/>
    <property type="match status" value="1"/>
</dbReference>
<dbReference type="Gene3D" id="1.25.40.570">
    <property type="match status" value="1"/>
</dbReference>
<dbReference type="PANTHER" id="PTHR10758:SF1">
    <property type="entry name" value="COP9 SIGNALOSOME COMPLEX SUBUNIT 3"/>
    <property type="match status" value="1"/>
</dbReference>
<evidence type="ECO:0000313" key="10">
    <source>
        <dbReference type="Proteomes" id="UP000494165"/>
    </source>
</evidence>
<dbReference type="InterPro" id="IPR000717">
    <property type="entry name" value="PCI_dom"/>
</dbReference>
<organism evidence="9 10">
    <name type="scientific">Cloeon dipterum</name>
    <dbReference type="NCBI Taxonomy" id="197152"/>
    <lineage>
        <taxon>Eukaryota</taxon>
        <taxon>Metazoa</taxon>
        <taxon>Ecdysozoa</taxon>
        <taxon>Arthropoda</taxon>
        <taxon>Hexapoda</taxon>
        <taxon>Insecta</taxon>
        <taxon>Pterygota</taxon>
        <taxon>Palaeoptera</taxon>
        <taxon>Ephemeroptera</taxon>
        <taxon>Pisciforma</taxon>
        <taxon>Baetidae</taxon>
        <taxon>Cloeon</taxon>
    </lineage>
</organism>
<evidence type="ECO:0000256" key="4">
    <source>
        <dbReference type="ARBA" id="ARBA00014878"/>
    </source>
</evidence>
<dbReference type="FunFam" id="1.10.10.10:FF:000354">
    <property type="entry name" value="COP9 signalosome complex subunit 3"/>
    <property type="match status" value="1"/>
</dbReference>
<dbReference type="InterPro" id="IPR055089">
    <property type="entry name" value="COP9_N"/>
</dbReference>
<dbReference type="PROSITE" id="PS50250">
    <property type="entry name" value="PCI"/>
    <property type="match status" value="1"/>
</dbReference>
<reference evidence="9 10" key="1">
    <citation type="submission" date="2020-04" db="EMBL/GenBank/DDBJ databases">
        <authorList>
            <person name="Alioto T."/>
            <person name="Alioto T."/>
            <person name="Gomez Garrido J."/>
        </authorList>
    </citation>
    <scope>NUCLEOTIDE SEQUENCE [LARGE SCALE GENOMIC DNA]</scope>
</reference>
<evidence type="ECO:0000256" key="2">
    <source>
        <dbReference type="ARBA" id="ARBA00004496"/>
    </source>
</evidence>
<sequence>MATASALEQFVNSVRSLSTSGSFRELAELLPKCSEVLTRNSQHLDNVLETLNVNQHSLGILAVLVAKFSANPQPEQADSLFSQFQDFINDFNVGQVRNATDIFAELCHLFTKWMVERKTVMKGIDVLRKAISRIQTNEAQLTAVHADLCQLCLLSKCLKPALQVLDVDITCILPEYDPPVQGHQFESEHFLRYFYYGGMIYTAVKQYDRALYFYEVALTTPAFAVSHVMLESYKKYILVSLVLHGKVNTLPKYTSQAMMRFIKPLSQTYMDIANAYSSNSITDVQAAVNKHREILERDNNLGLAKQVVASLTKKNIQRLTKTFITLSLSDVASRVQLAGPAEAESLILNMIEDGEIFATINQRDGMVVFNEDPEMYNSPEMLHRLRHEVTYFSF</sequence>
<dbReference type="GO" id="GO:0008180">
    <property type="term" value="C:COP9 signalosome"/>
    <property type="evidence" value="ECO:0007669"/>
    <property type="project" value="UniProtKB-KW"/>
</dbReference>
<keyword evidence="7" id="KW-0539">Nucleus</keyword>
<dbReference type="OrthoDB" id="29061at2759"/>
<dbReference type="AlphaFoldDB" id="A0A8S1D6S8"/>
<protein>
    <recommendedName>
        <fullName evidence="4">COP9 signalosome complex subunit 3</fullName>
    </recommendedName>
</protein>
<keyword evidence="5" id="KW-0963">Cytoplasm</keyword>
<name>A0A8S1D6S8_9INSE</name>
<dbReference type="SUPFAM" id="SSF46785">
    <property type="entry name" value="Winged helix' DNA-binding domain"/>
    <property type="match status" value="1"/>
</dbReference>
<dbReference type="Proteomes" id="UP000494165">
    <property type="component" value="Unassembled WGS sequence"/>
</dbReference>
<dbReference type="GO" id="GO:0006511">
    <property type="term" value="P:ubiquitin-dependent protein catabolic process"/>
    <property type="evidence" value="ECO:0007669"/>
    <property type="project" value="TreeGrafter"/>
</dbReference>
<evidence type="ECO:0000259" key="8">
    <source>
        <dbReference type="PROSITE" id="PS50250"/>
    </source>
</evidence>
<keyword evidence="6" id="KW-0736">Signalosome</keyword>
<dbReference type="GO" id="GO:0005737">
    <property type="term" value="C:cytoplasm"/>
    <property type="evidence" value="ECO:0007669"/>
    <property type="project" value="UniProtKB-SubCell"/>
</dbReference>
<dbReference type="Pfam" id="PF01399">
    <property type="entry name" value="PCI"/>
    <property type="match status" value="1"/>
</dbReference>
<dbReference type="FunFam" id="1.25.40.570:FF:000008">
    <property type="entry name" value="COP9 signalosome complex subunit 3"/>
    <property type="match status" value="1"/>
</dbReference>
<gene>
    <name evidence="9" type="ORF">CLODIP_2_CD10883</name>
</gene>
<evidence type="ECO:0000256" key="3">
    <source>
        <dbReference type="ARBA" id="ARBA00007084"/>
    </source>
</evidence>
<evidence type="ECO:0000256" key="6">
    <source>
        <dbReference type="ARBA" id="ARBA00022790"/>
    </source>
</evidence>
<dbReference type="InterPro" id="IPR050756">
    <property type="entry name" value="CSN3"/>
</dbReference>
<dbReference type="EMBL" id="CADEPI010000124">
    <property type="protein sequence ID" value="CAB3376109.1"/>
    <property type="molecule type" value="Genomic_DNA"/>
</dbReference>
<dbReference type="InterPro" id="IPR036390">
    <property type="entry name" value="WH_DNA-bd_sf"/>
</dbReference>
<evidence type="ECO:0000256" key="1">
    <source>
        <dbReference type="ARBA" id="ARBA00004123"/>
    </source>
</evidence>